<feature type="transmembrane region" description="Helical" evidence="7">
    <location>
        <begin position="242"/>
        <end position="260"/>
    </location>
</feature>
<sequence length="341" mass="41128">MKKRYIYMDILTILSALFVVYLHTTLSVYTFRLDMHWFVGLIIQSLFIWPVPIFLMISGANLLKYRERYDTKTFFAKRFIKVGIPLIVWSIIWLIYKQHFSNMPTVPLKTIIKWFAYNNIQNIFWFFYTIICLYICTPILSIICKKENKRAVLYFIFLCLIQQGIIPMISSLIHYPIPFYNSYTISFSYLSFYLSGWYLNNFSIKKCMRKIIYIMGFFSGIWIYYGTYLISSHNQHFNRVFFYYNSPFVFILSIAVFIFFKRINWEKFISPIYSKLIMMISSTSFGVYIIHEFYIFELDKMLNLDNNSYFFMLIFPFIIYLISVITILLLKKISFIKKVVP</sequence>
<evidence type="ECO:0000313" key="9">
    <source>
        <dbReference type="EMBL" id="MFD2692282.1"/>
    </source>
</evidence>
<dbReference type="GO" id="GO:0016746">
    <property type="term" value="F:acyltransferase activity"/>
    <property type="evidence" value="ECO:0007669"/>
    <property type="project" value="UniProtKB-KW"/>
</dbReference>
<keyword evidence="10" id="KW-1185">Reference proteome</keyword>
<feature type="transmembrane region" description="Helical" evidence="7">
    <location>
        <begin position="37"/>
        <end position="58"/>
    </location>
</feature>
<accession>A0ABW5RZE5</accession>
<proteinExistence type="inferred from homology"/>
<feature type="transmembrane region" description="Helical" evidence="7">
    <location>
        <begin position="151"/>
        <end position="173"/>
    </location>
</feature>
<keyword evidence="9" id="KW-0012">Acyltransferase</keyword>
<evidence type="ECO:0000256" key="7">
    <source>
        <dbReference type="SAM" id="Phobius"/>
    </source>
</evidence>
<feature type="transmembrane region" description="Helical" evidence="7">
    <location>
        <begin position="179"/>
        <end position="199"/>
    </location>
</feature>
<dbReference type="PANTHER" id="PTHR40074:SF2">
    <property type="entry name" value="O-ACETYLTRANSFERASE WECH"/>
    <property type="match status" value="1"/>
</dbReference>
<evidence type="ECO:0000313" key="10">
    <source>
        <dbReference type="Proteomes" id="UP001597399"/>
    </source>
</evidence>
<feature type="transmembrane region" description="Helical" evidence="7">
    <location>
        <begin position="123"/>
        <end position="144"/>
    </location>
</feature>
<reference evidence="10" key="1">
    <citation type="journal article" date="2019" name="Int. J. Syst. Evol. Microbiol.">
        <title>The Global Catalogue of Microorganisms (GCM) 10K type strain sequencing project: providing services to taxonomists for standard genome sequencing and annotation.</title>
        <authorList>
            <consortium name="The Broad Institute Genomics Platform"/>
            <consortium name="The Broad Institute Genome Sequencing Center for Infectious Disease"/>
            <person name="Wu L."/>
            <person name="Ma J."/>
        </authorList>
    </citation>
    <scope>NUCLEOTIDE SEQUENCE [LARGE SCALE GENOMIC DNA]</scope>
    <source>
        <strain evidence="10">TISTR 2466</strain>
    </source>
</reference>
<dbReference type="Pfam" id="PF01757">
    <property type="entry name" value="Acyl_transf_3"/>
    <property type="match status" value="1"/>
</dbReference>
<name>A0ABW5RZE5_9BACL</name>
<evidence type="ECO:0000256" key="3">
    <source>
        <dbReference type="ARBA" id="ARBA00022475"/>
    </source>
</evidence>
<gene>
    <name evidence="9" type="ORF">ACFSUE_01300</name>
</gene>
<keyword evidence="5 7" id="KW-1133">Transmembrane helix</keyword>
<comment type="subcellular location">
    <subcellularLocation>
        <location evidence="1">Cell membrane</location>
        <topology evidence="1">Multi-pass membrane protein</topology>
    </subcellularLocation>
</comment>
<dbReference type="InterPro" id="IPR002656">
    <property type="entry name" value="Acyl_transf_3_dom"/>
</dbReference>
<feature type="transmembrane region" description="Helical" evidence="7">
    <location>
        <begin position="272"/>
        <end position="290"/>
    </location>
</feature>
<evidence type="ECO:0000256" key="2">
    <source>
        <dbReference type="ARBA" id="ARBA00007400"/>
    </source>
</evidence>
<comment type="similarity">
    <text evidence="2">Belongs to the acyltransferase 3 family.</text>
</comment>
<protein>
    <submittedName>
        <fullName evidence="9">Acyltransferase</fullName>
    </submittedName>
</protein>
<feature type="domain" description="Acyltransferase 3" evidence="8">
    <location>
        <begin position="6"/>
        <end position="327"/>
    </location>
</feature>
<evidence type="ECO:0000256" key="1">
    <source>
        <dbReference type="ARBA" id="ARBA00004651"/>
    </source>
</evidence>
<keyword evidence="6 7" id="KW-0472">Membrane</keyword>
<evidence type="ECO:0000256" key="4">
    <source>
        <dbReference type="ARBA" id="ARBA00022692"/>
    </source>
</evidence>
<dbReference type="PANTHER" id="PTHR40074">
    <property type="entry name" value="O-ACETYLTRANSFERASE WECH"/>
    <property type="match status" value="1"/>
</dbReference>
<keyword evidence="3" id="KW-1003">Cell membrane</keyword>
<feature type="transmembrane region" description="Helical" evidence="7">
    <location>
        <begin position="211"/>
        <end position="230"/>
    </location>
</feature>
<organism evidence="9 10">
    <name type="scientific">Sporolactobacillus shoreicorticis</name>
    <dbReference type="NCBI Taxonomy" id="1923877"/>
    <lineage>
        <taxon>Bacteria</taxon>
        <taxon>Bacillati</taxon>
        <taxon>Bacillota</taxon>
        <taxon>Bacilli</taxon>
        <taxon>Bacillales</taxon>
        <taxon>Sporolactobacillaceae</taxon>
        <taxon>Sporolactobacillus</taxon>
    </lineage>
</organism>
<comment type="caution">
    <text evidence="9">The sequence shown here is derived from an EMBL/GenBank/DDBJ whole genome shotgun (WGS) entry which is preliminary data.</text>
</comment>
<evidence type="ECO:0000259" key="8">
    <source>
        <dbReference type="Pfam" id="PF01757"/>
    </source>
</evidence>
<evidence type="ECO:0000256" key="5">
    <source>
        <dbReference type="ARBA" id="ARBA00022989"/>
    </source>
</evidence>
<evidence type="ECO:0000256" key="6">
    <source>
        <dbReference type="ARBA" id="ARBA00023136"/>
    </source>
</evidence>
<keyword evidence="4 7" id="KW-0812">Transmembrane</keyword>
<feature type="transmembrane region" description="Helical" evidence="7">
    <location>
        <begin position="79"/>
        <end position="96"/>
    </location>
</feature>
<dbReference type="Proteomes" id="UP001597399">
    <property type="component" value="Unassembled WGS sequence"/>
</dbReference>
<feature type="transmembrane region" description="Helical" evidence="7">
    <location>
        <begin position="310"/>
        <end position="330"/>
    </location>
</feature>
<dbReference type="EMBL" id="JBHUMQ010000001">
    <property type="protein sequence ID" value="MFD2692282.1"/>
    <property type="molecule type" value="Genomic_DNA"/>
</dbReference>
<keyword evidence="9" id="KW-0808">Transferase</keyword>
<dbReference type="RefSeq" id="WP_253065633.1">
    <property type="nucleotide sequence ID" value="NZ_JAMXWM010000055.1"/>
</dbReference>